<dbReference type="EMBL" id="MTSL01000135">
    <property type="protein sequence ID" value="PJF18220.1"/>
    <property type="molecule type" value="Genomic_DNA"/>
</dbReference>
<sequence>MKGKLFLVTVPPMSFPFEYAAVQDVPVTLTIDPRRFARTTPKRSLRSPDEITGLKSPEPSKLSNASKVSESPKTTAVKNRNPSKADISRITESIRNVSLNQLPDASLSDTEKGKELSLLYLPDDTAERRAAFSRLYLATREIQPTDMDVLRAFFLFEGEVEGAVKYLTAFISLNEFGFPEDQISTALLLYKNNMEEALEHLMKNS</sequence>
<feature type="region of interest" description="Disordered" evidence="1">
    <location>
        <begin position="39"/>
        <end position="85"/>
    </location>
</feature>
<proteinExistence type="predicted"/>
<dbReference type="InterPro" id="IPR009060">
    <property type="entry name" value="UBA-like_sf"/>
</dbReference>
<protein>
    <recommendedName>
        <fullName evidence="2">UBA domain-containing protein</fullName>
    </recommendedName>
</protein>
<dbReference type="OrthoDB" id="2018023at2759"/>
<comment type="caution">
    <text evidence="3">The sequence shown here is derived from an EMBL/GenBank/DDBJ whole genome shotgun (WGS) entry which is preliminary data.</text>
</comment>
<keyword evidence="4" id="KW-1185">Reference proteome</keyword>
<dbReference type="Gene3D" id="1.20.120.1920">
    <property type="entry name" value="UBAP1 SOUBA domain"/>
    <property type="match status" value="1"/>
</dbReference>
<reference evidence="3 4" key="1">
    <citation type="submission" date="2016-10" db="EMBL/GenBank/DDBJ databases">
        <title>The genome of Paramicrosporidium saccamoebae is the missing link in understanding Cryptomycota and Microsporidia evolution.</title>
        <authorList>
            <person name="Quandt C.A."/>
            <person name="Beaudet D."/>
            <person name="Corsaro D."/>
            <person name="Michel R."/>
            <person name="Corradi N."/>
            <person name="James T."/>
        </authorList>
    </citation>
    <scope>NUCLEOTIDE SEQUENCE [LARGE SCALE GENOMIC DNA]</scope>
    <source>
        <strain evidence="3 4">KSL3</strain>
    </source>
</reference>
<gene>
    <name evidence="3" type="ORF">PSACC_01967</name>
</gene>
<dbReference type="InterPro" id="IPR015940">
    <property type="entry name" value="UBA"/>
</dbReference>
<evidence type="ECO:0000313" key="3">
    <source>
        <dbReference type="EMBL" id="PJF18220.1"/>
    </source>
</evidence>
<evidence type="ECO:0000313" key="4">
    <source>
        <dbReference type="Proteomes" id="UP000240830"/>
    </source>
</evidence>
<dbReference type="AlphaFoldDB" id="A0A2H9TKP7"/>
<dbReference type="InterPro" id="IPR042575">
    <property type="entry name" value="UBAP1_C"/>
</dbReference>
<organism evidence="3 4">
    <name type="scientific">Paramicrosporidium saccamoebae</name>
    <dbReference type="NCBI Taxonomy" id="1246581"/>
    <lineage>
        <taxon>Eukaryota</taxon>
        <taxon>Fungi</taxon>
        <taxon>Fungi incertae sedis</taxon>
        <taxon>Cryptomycota</taxon>
        <taxon>Cryptomycota incertae sedis</taxon>
        <taxon>Paramicrosporidium</taxon>
    </lineage>
</organism>
<feature type="domain" description="UBA" evidence="2">
    <location>
        <begin position="159"/>
        <end position="204"/>
    </location>
</feature>
<name>A0A2H9TKP7_9FUNG</name>
<evidence type="ECO:0000256" key="1">
    <source>
        <dbReference type="SAM" id="MobiDB-lite"/>
    </source>
</evidence>
<dbReference type="PROSITE" id="PS50030">
    <property type="entry name" value="UBA"/>
    <property type="match status" value="1"/>
</dbReference>
<evidence type="ECO:0000259" key="2">
    <source>
        <dbReference type="PROSITE" id="PS50030"/>
    </source>
</evidence>
<feature type="compositionally biased region" description="Polar residues" evidence="1">
    <location>
        <begin position="61"/>
        <end position="82"/>
    </location>
</feature>
<dbReference type="Proteomes" id="UP000240830">
    <property type="component" value="Unassembled WGS sequence"/>
</dbReference>
<dbReference type="SUPFAM" id="SSF46934">
    <property type="entry name" value="UBA-like"/>
    <property type="match status" value="1"/>
</dbReference>
<accession>A0A2H9TKP7</accession>